<keyword evidence="2" id="KW-1185">Reference proteome</keyword>
<dbReference type="EMBL" id="JANHAX010000003">
    <property type="protein sequence ID" value="MDQ2090285.1"/>
    <property type="molecule type" value="Genomic_DNA"/>
</dbReference>
<organism evidence="1 2">
    <name type="scientific">Marimonas arenosa</name>
    <dbReference type="NCBI Taxonomy" id="1795305"/>
    <lineage>
        <taxon>Bacteria</taxon>
        <taxon>Pseudomonadati</taxon>
        <taxon>Pseudomonadota</taxon>
        <taxon>Alphaproteobacteria</taxon>
        <taxon>Rhodobacterales</taxon>
        <taxon>Paracoccaceae</taxon>
        <taxon>Marimonas</taxon>
    </lineage>
</organism>
<protein>
    <submittedName>
        <fullName evidence="1">Uncharacterized protein</fullName>
    </submittedName>
</protein>
<gene>
    <name evidence="1" type="ORF">NO357_10290</name>
</gene>
<evidence type="ECO:0000313" key="1">
    <source>
        <dbReference type="EMBL" id="MDQ2090285.1"/>
    </source>
</evidence>
<reference evidence="1" key="1">
    <citation type="submission" date="2022-07" db="EMBL/GenBank/DDBJ databases">
        <authorList>
            <person name="Otstavnykh N."/>
            <person name="Isaeva M."/>
            <person name="Bystritskaya E."/>
        </authorList>
    </citation>
    <scope>NUCLEOTIDE SEQUENCE</scope>
    <source>
        <strain evidence="1">KCTC 52189</strain>
    </source>
</reference>
<name>A0AAE3WD56_9RHOB</name>
<dbReference type="RefSeq" id="WP_306735576.1">
    <property type="nucleotide sequence ID" value="NZ_JANHAX010000003.1"/>
</dbReference>
<accession>A0AAE3WD56</accession>
<proteinExistence type="predicted"/>
<sequence length="97" mass="10400">MSKANPFRKITFPLIAAGLIGVAPVARAEMAIMSKQPTAGLVKSVAGSGTARHDWLAKRSAVGSTKNSRVVQRVSLGRGSWICSPAGFNRKSRCYRR</sequence>
<dbReference type="Proteomes" id="UP001226762">
    <property type="component" value="Unassembled WGS sequence"/>
</dbReference>
<comment type="caution">
    <text evidence="1">The sequence shown here is derived from an EMBL/GenBank/DDBJ whole genome shotgun (WGS) entry which is preliminary data.</text>
</comment>
<dbReference type="AlphaFoldDB" id="A0AAE3WD56"/>
<reference evidence="1" key="2">
    <citation type="submission" date="2023-02" db="EMBL/GenBank/DDBJ databases">
        <title>'Rhodoalgimonas zhirmunskyi' gen. nov., isolated from a red alga.</title>
        <authorList>
            <person name="Nedashkovskaya O.I."/>
            <person name="Otstavnykh N.Y."/>
            <person name="Bystritskaya E.P."/>
            <person name="Balabanova L.A."/>
            <person name="Isaeva M.P."/>
        </authorList>
    </citation>
    <scope>NUCLEOTIDE SEQUENCE</scope>
    <source>
        <strain evidence="1">KCTC 52189</strain>
    </source>
</reference>
<evidence type="ECO:0000313" key="2">
    <source>
        <dbReference type="Proteomes" id="UP001226762"/>
    </source>
</evidence>